<name>A0A7S2JSE5_9STRA</name>
<dbReference type="Pfam" id="PF01713">
    <property type="entry name" value="Smr"/>
    <property type="match status" value="1"/>
</dbReference>
<dbReference type="PANTHER" id="PTHR47417">
    <property type="entry name" value="SMR DOMAIN-CONTAINING PROTEIN YPL199C"/>
    <property type="match status" value="1"/>
</dbReference>
<feature type="domain" description="Smr" evidence="2">
    <location>
        <begin position="102"/>
        <end position="182"/>
    </location>
</feature>
<organism evidence="3">
    <name type="scientific">Leptocylindrus danicus</name>
    <dbReference type="NCBI Taxonomy" id="163516"/>
    <lineage>
        <taxon>Eukaryota</taxon>
        <taxon>Sar</taxon>
        <taxon>Stramenopiles</taxon>
        <taxon>Ochrophyta</taxon>
        <taxon>Bacillariophyta</taxon>
        <taxon>Coscinodiscophyceae</taxon>
        <taxon>Chaetocerotophycidae</taxon>
        <taxon>Leptocylindrales</taxon>
        <taxon>Leptocylindraceae</taxon>
        <taxon>Leptocylindrus</taxon>
    </lineage>
</organism>
<dbReference type="InterPro" id="IPR053020">
    <property type="entry name" value="Smr_domain_protein"/>
</dbReference>
<evidence type="ECO:0000256" key="1">
    <source>
        <dbReference type="SAM" id="SignalP"/>
    </source>
</evidence>
<dbReference type="SMART" id="SM01162">
    <property type="entry name" value="DUF1771"/>
    <property type="match status" value="1"/>
</dbReference>
<proteinExistence type="predicted"/>
<dbReference type="AlphaFoldDB" id="A0A7S2JSE5"/>
<feature type="signal peptide" evidence="1">
    <location>
        <begin position="1"/>
        <end position="18"/>
    </location>
</feature>
<dbReference type="Pfam" id="PF08590">
    <property type="entry name" value="DUF1771"/>
    <property type="match status" value="1"/>
</dbReference>
<reference evidence="3" key="1">
    <citation type="submission" date="2021-01" db="EMBL/GenBank/DDBJ databases">
        <authorList>
            <person name="Corre E."/>
            <person name="Pelletier E."/>
            <person name="Niang G."/>
            <person name="Scheremetjew M."/>
            <person name="Finn R."/>
            <person name="Kale V."/>
            <person name="Holt S."/>
            <person name="Cochrane G."/>
            <person name="Meng A."/>
            <person name="Brown T."/>
            <person name="Cohen L."/>
        </authorList>
    </citation>
    <scope>NUCLEOTIDE SEQUENCE</scope>
    <source>
        <strain evidence="3">B650</strain>
    </source>
</reference>
<evidence type="ECO:0000259" key="2">
    <source>
        <dbReference type="PROSITE" id="PS50828"/>
    </source>
</evidence>
<keyword evidence="1" id="KW-0732">Signal</keyword>
<gene>
    <name evidence="3" type="ORF">LDAN0321_LOCUS784</name>
</gene>
<dbReference type="InterPro" id="IPR002625">
    <property type="entry name" value="Smr_dom"/>
</dbReference>
<accession>A0A7S2JSE5</accession>
<dbReference type="PROSITE" id="PS50828">
    <property type="entry name" value="SMR"/>
    <property type="match status" value="1"/>
</dbReference>
<dbReference type="Gene3D" id="3.30.1370.110">
    <property type="match status" value="1"/>
</dbReference>
<evidence type="ECO:0000313" key="3">
    <source>
        <dbReference type="EMBL" id="CAD9556269.1"/>
    </source>
</evidence>
<dbReference type="InterPro" id="IPR013899">
    <property type="entry name" value="DUF1771"/>
</dbReference>
<dbReference type="EMBL" id="HBGY01001147">
    <property type="protein sequence ID" value="CAD9556269.1"/>
    <property type="molecule type" value="Transcribed_RNA"/>
</dbReference>
<dbReference type="InterPro" id="IPR036063">
    <property type="entry name" value="Smr_dom_sf"/>
</dbReference>
<feature type="chain" id="PRO_5030839764" description="Smr domain-containing protein" evidence="1">
    <location>
        <begin position="19"/>
        <end position="195"/>
    </location>
</feature>
<dbReference type="SUPFAM" id="SSF160443">
    <property type="entry name" value="SMR domain-like"/>
    <property type="match status" value="1"/>
</dbReference>
<dbReference type="PANTHER" id="PTHR47417:SF1">
    <property type="entry name" value="SMR DOMAIN-CONTAINING PROTEIN YPL199C"/>
    <property type="match status" value="1"/>
</dbReference>
<dbReference type="SMART" id="SM00463">
    <property type="entry name" value="SMR"/>
    <property type="match status" value="1"/>
</dbReference>
<sequence length="195" mass="21804">MVFSFLRSLLSSVFFCSGQKPDSSGDEAGDTVRQAREEAEMYANKRKDCAARSQIAWRSGEKARAKDLSNEGKRYAVLMEKANWRAVRALLKPQKSKQTGKLDLHGLYKNEAVAATLEFLDHWKALPHKDRPETVEIVTGAGNHSKIRGRPVIKPEVEKILRVRGLQYEPLRGDGAFLVYVNPPEDSSSSTCIIS</sequence>
<protein>
    <recommendedName>
        <fullName evidence="2">Smr domain-containing protein</fullName>
    </recommendedName>
</protein>